<dbReference type="InterPro" id="IPR026532">
    <property type="entry name" value="BRX1"/>
</dbReference>
<keyword evidence="3" id="KW-0690">Ribosome biogenesis</keyword>
<dbReference type="GO" id="GO:0006364">
    <property type="term" value="P:rRNA processing"/>
    <property type="evidence" value="ECO:0007669"/>
    <property type="project" value="InterPro"/>
</dbReference>
<keyword evidence="4" id="KW-0539">Nucleus</keyword>
<accession>A0A7S0D1S4</accession>
<dbReference type="EMBL" id="HBEM01008639">
    <property type="protein sequence ID" value="CAD8440898.1"/>
    <property type="molecule type" value="Transcribed_RNA"/>
</dbReference>
<dbReference type="GO" id="GO:0005730">
    <property type="term" value="C:nucleolus"/>
    <property type="evidence" value="ECO:0007669"/>
    <property type="project" value="UniProtKB-SubCell"/>
</dbReference>
<dbReference type="FunFam" id="3.40.50.10480:FF:000009">
    <property type="entry name" value="Ribosome biogenesis protein, putative"/>
    <property type="match status" value="1"/>
</dbReference>
<dbReference type="GO" id="GO:0019843">
    <property type="term" value="F:rRNA binding"/>
    <property type="evidence" value="ECO:0007669"/>
    <property type="project" value="InterPro"/>
</dbReference>
<feature type="region of interest" description="Disordered" evidence="5">
    <location>
        <begin position="201"/>
        <end position="235"/>
    </location>
</feature>
<dbReference type="SMART" id="SM00879">
    <property type="entry name" value="Brix"/>
    <property type="match status" value="1"/>
</dbReference>
<dbReference type="InterPro" id="IPR007109">
    <property type="entry name" value="Brix"/>
</dbReference>
<evidence type="ECO:0000256" key="5">
    <source>
        <dbReference type="SAM" id="MobiDB-lite"/>
    </source>
</evidence>
<feature type="compositionally biased region" description="Acidic residues" evidence="5">
    <location>
        <begin position="224"/>
        <end position="235"/>
    </location>
</feature>
<comment type="similarity">
    <text evidence="2">Belongs to the BRX1 family.</text>
</comment>
<gene>
    <name evidence="7" type="ORF">LAMO00422_LOCUS6035</name>
</gene>
<evidence type="ECO:0000259" key="6">
    <source>
        <dbReference type="PROSITE" id="PS50833"/>
    </source>
</evidence>
<name>A0A7S0D1S4_9EUKA</name>
<dbReference type="SUPFAM" id="SSF52954">
    <property type="entry name" value="Class II aaRS ABD-related"/>
    <property type="match status" value="1"/>
</dbReference>
<evidence type="ECO:0000313" key="7">
    <source>
        <dbReference type="EMBL" id="CAD8440898.1"/>
    </source>
</evidence>
<proteinExistence type="inferred from homology"/>
<feature type="domain" description="Brix" evidence="6">
    <location>
        <begin position="1"/>
        <end position="179"/>
    </location>
</feature>
<evidence type="ECO:0000256" key="1">
    <source>
        <dbReference type="ARBA" id="ARBA00004604"/>
    </source>
</evidence>
<evidence type="ECO:0000256" key="3">
    <source>
        <dbReference type="ARBA" id="ARBA00022517"/>
    </source>
</evidence>
<dbReference type="PANTHER" id="PTHR13634">
    <property type="entry name" value="RIBOSOME BIOGENESIS PROTEIN BRIX"/>
    <property type="match status" value="1"/>
</dbReference>
<dbReference type="Pfam" id="PF04427">
    <property type="entry name" value="Brix"/>
    <property type="match status" value="1"/>
</dbReference>
<dbReference type="AlphaFoldDB" id="A0A7S0D1S4"/>
<evidence type="ECO:0000256" key="4">
    <source>
        <dbReference type="ARBA" id="ARBA00023242"/>
    </source>
</evidence>
<feature type="compositionally biased region" description="Basic residues" evidence="5">
    <location>
        <begin position="208"/>
        <end position="219"/>
    </location>
</feature>
<comment type="subcellular location">
    <subcellularLocation>
        <location evidence="1">Nucleus</location>
        <location evidence="1">Nucleolus</location>
    </subcellularLocation>
</comment>
<dbReference type="PANTHER" id="PTHR13634:SF0">
    <property type="entry name" value="RIBOSOME BIOGENESIS PROTEIN BRX1 HOMOLOG"/>
    <property type="match status" value="1"/>
</dbReference>
<reference evidence="7" key="1">
    <citation type="submission" date="2021-01" db="EMBL/GenBank/DDBJ databases">
        <authorList>
            <person name="Corre E."/>
            <person name="Pelletier E."/>
            <person name="Niang G."/>
            <person name="Scheremetjew M."/>
            <person name="Finn R."/>
            <person name="Kale V."/>
            <person name="Holt S."/>
            <person name="Cochrane G."/>
            <person name="Meng A."/>
            <person name="Brown T."/>
            <person name="Cohen L."/>
        </authorList>
    </citation>
    <scope>NUCLEOTIDE SEQUENCE</scope>
    <source>
        <strain evidence="7">CCMP2058</strain>
    </source>
</reference>
<dbReference type="GO" id="GO:0000027">
    <property type="term" value="P:ribosomal large subunit assembly"/>
    <property type="evidence" value="ECO:0007669"/>
    <property type="project" value="TreeGrafter"/>
</dbReference>
<sequence length="235" mass="27302">MADLRDLLPHSKKDVKFDAKAKLFMVNEVCDMKNCNNCIFFEARKGRDLYMWMAKTPEGPSVKFLVENLHTMSELKLTGNCLKGSRPILFFDKTFDTTPTYKLLKEMFIQIFGSPKGHPKVKPFIDHQFSFFIADNRIWFRNYQLVKANVGTKDPVDTLVEVGPRFVLNPIRLLSGSFGGKVLWSNPEFVSPNRKRSFANKNKQNALRSRRTQVKKRKKHEEENFVGEDELDTLF</sequence>
<protein>
    <recommendedName>
        <fullName evidence="6">Brix domain-containing protein</fullName>
    </recommendedName>
</protein>
<evidence type="ECO:0000256" key="2">
    <source>
        <dbReference type="ARBA" id="ARBA00006369"/>
    </source>
</evidence>
<organism evidence="7">
    <name type="scientific">Amorphochlora amoebiformis</name>
    <dbReference type="NCBI Taxonomy" id="1561963"/>
    <lineage>
        <taxon>Eukaryota</taxon>
        <taxon>Sar</taxon>
        <taxon>Rhizaria</taxon>
        <taxon>Cercozoa</taxon>
        <taxon>Chlorarachniophyceae</taxon>
        <taxon>Amorphochlora</taxon>
    </lineage>
</organism>
<dbReference type="PROSITE" id="PS50833">
    <property type="entry name" value="BRIX"/>
    <property type="match status" value="1"/>
</dbReference>